<organism evidence="3 4">
    <name type="scientific">Debaryomyces hansenii (strain ATCC 36239 / CBS 767 / BCRC 21394 / JCM 1990 / NBRC 0083 / IGC 2968)</name>
    <name type="common">Yeast</name>
    <name type="synonym">Torulaspora hansenii</name>
    <dbReference type="NCBI Taxonomy" id="284592"/>
    <lineage>
        <taxon>Eukaryota</taxon>
        <taxon>Fungi</taxon>
        <taxon>Dikarya</taxon>
        <taxon>Ascomycota</taxon>
        <taxon>Saccharomycotina</taxon>
        <taxon>Pichiomycetes</taxon>
        <taxon>Debaryomycetaceae</taxon>
        <taxon>Debaryomyces</taxon>
    </lineage>
</organism>
<dbReference type="AlphaFoldDB" id="Q6BYZ9"/>
<evidence type="ECO:0000313" key="4">
    <source>
        <dbReference type="Proteomes" id="UP000000599"/>
    </source>
</evidence>
<dbReference type="InterPro" id="IPR029001">
    <property type="entry name" value="ITPase-like_fam"/>
</dbReference>
<dbReference type="Pfam" id="PF02545">
    <property type="entry name" value="Maf"/>
    <property type="match status" value="1"/>
</dbReference>
<keyword evidence="4" id="KW-1185">Reference proteome</keyword>
<dbReference type="InParanoid" id="Q6BYZ9"/>
<dbReference type="PANTHER" id="PTHR43213:SF5">
    <property type="entry name" value="BIFUNCTIONAL DTTP_UTP PYROPHOSPHATASE_METHYLTRANSFERASE PROTEIN-RELATED"/>
    <property type="match status" value="1"/>
</dbReference>
<dbReference type="PANTHER" id="PTHR43213">
    <property type="entry name" value="BIFUNCTIONAL DTTP/UTP PYROPHOSPHATASE/METHYLTRANSFERASE PROTEIN-RELATED"/>
    <property type="match status" value="1"/>
</dbReference>
<proteinExistence type="inferred from homology"/>
<dbReference type="Gene3D" id="3.90.950.10">
    <property type="match status" value="1"/>
</dbReference>
<comment type="cofactor">
    <cofactor evidence="1">
        <name>a divalent metal cation</name>
        <dbReference type="ChEBI" id="CHEBI:60240"/>
    </cofactor>
</comment>
<dbReference type="eggNOG" id="KOG1509">
    <property type="taxonomic scope" value="Eukaryota"/>
</dbReference>
<dbReference type="HAMAP" id="MF_00528">
    <property type="entry name" value="Maf"/>
    <property type="match status" value="1"/>
</dbReference>
<dbReference type="EMBL" id="CR382133">
    <property type="protein sequence ID" value="CAG84526.2"/>
    <property type="molecule type" value="Genomic_DNA"/>
</dbReference>
<gene>
    <name evidence="3" type="ordered locus">DEHA2A05698g</name>
</gene>
<keyword evidence="2" id="KW-0378">Hydrolase</keyword>
<sequence>MYFNHPLYDWLKQFQFVLASTSPRRLEILQKNLQIQDITIMPSNFEENLSKEEHTCQEYVSNTSLGKGQAVMKQLISQNGPSSVIVSSDTIITCNQEVFEKPQTKETQLEMFRKYCQHPDLEVITSVNVIKYDSATKDSIIKSAIEITKLRFNDELSDEFLQYYVDSEEGLHVAGGFKYQNLGCLLFKSIEGDYFNIVGLPARTTFQLLSDILQPIERF</sequence>
<dbReference type="NCBIfam" id="TIGR00172">
    <property type="entry name" value="maf"/>
    <property type="match status" value="1"/>
</dbReference>
<accession>Q6BYZ9</accession>
<evidence type="ECO:0000256" key="2">
    <source>
        <dbReference type="ARBA" id="ARBA00022801"/>
    </source>
</evidence>
<dbReference type="FunCoup" id="Q6BYZ9">
    <property type="interactions" value="124"/>
</dbReference>
<dbReference type="HOGENOM" id="CLU_040416_0_2_1"/>
<dbReference type="STRING" id="284592.Q6BYZ9"/>
<evidence type="ECO:0000313" key="3">
    <source>
        <dbReference type="EMBL" id="CAG84526.2"/>
    </source>
</evidence>
<dbReference type="GO" id="GO:0047429">
    <property type="term" value="F:nucleoside triphosphate diphosphatase activity"/>
    <property type="evidence" value="ECO:0007669"/>
    <property type="project" value="InterPro"/>
</dbReference>
<reference evidence="3 4" key="1">
    <citation type="journal article" date="2004" name="Nature">
        <title>Genome evolution in yeasts.</title>
        <authorList>
            <consortium name="Genolevures"/>
            <person name="Dujon B."/>
            <person name="Sherman D."/>
            <person name="Fischer G."/>
            <person name="Durrens P."/>
            <person name="Casaregola S."/>
            <person name="Lafontaine I."/>
            <person name="de Montigny J."/>
            <person name="Marck C."/>
            <person name="Neuveglise C."/>
            <person name="Talla E."/>
            <person name="Goffard N."/>
            <person name="Frangeul L."/>
            <person name="Aigle M."/>
            <person name="Anthouard V."/>
            <person name="Babour A."/>
            <person name="Barbe V."/>
            <person name="Barnay S."/>
            <person name="Blanchin S."/>
            <person name="Beckerich J.M."/>
            <person name="Beyne E."/>
            <person name="Bleykasten C."/>
            <person name="Boisrame A."/>
            <person name="Boyer J."/>
            <person name="Cattolico L."/>
            <person name="Confanioleri F."/>
            <person name="de Daruvar A."/>
            <person name="Despons L."/>
            <person name="Fabre E."/>
            <person name="Fairhead C."/>
            <person name="Ferry-Dumazet H."/>
            <person name="Groppi A."/>
            <person name="Hantraye F."/>
            <person name="Hennequin C."/>
            <person name="Jauniaux N."/>
            <person name="Joyet P."/>
            <person name="Kachouri R."/>
            <person name="Kerrest A."/>
            <person name="Koszul R."/>
            <person name="Lemaire M."/>
            <person name="Lesur I."/>
            <person name="Ma L."/>
            <person name="Muller H."/>
            <person name="Nicaud J.M."/>
            <person name="Nikolski M."/>
            <person name="Oztas S."/>
            <person name="Ozier-Kalogeropoulos O."/>
            <person name="Pellenz S."/>
            <person name="Potier S."/>
            <person name="Richard G.F."/>
            <person name="Straub M.L."/>
            <person name="Suleau A."/>
            <person name="Swennene D."/>
            <person name="Tekaia F."/>
            <person name="Wesolowski-Louvel M."/>
            <person name="Westhof E."/>
            <person name="Wirth B."/>
            <person name="Zeniou-Meyer M."/>
            <person name="Zivanovic I."/>
            <person name="Bolotin-Fukuhara M."/>
            <person name="Thierry A."/>
            <person name="Bouchier C."/>
            <person name="Caudron B."/>
            <person name="Scarpelli C."/>
            <person name="Gaillardin C."/>
            <person name="Weissenbach J."/>
            <person name="Wincker P."/>
            <person name="Souciet J.L."/>
        </authorList>
    </citation>
    <scope>NUCLEOTIDE SEQUENCE [LARGE SCALE GENOMIC DNA]</scope>
    <source>
        <strain evidence="4">ATCC 36239 / CBS 767 / BCRC 21394 / JCM 1990 / NBRC 0083 / IGC 2968</strain>
    </source>
</reference>
<dbReference type="KEGG" id="dha:DEHA2A05698g"/>
<dbReference type="InterPro" id="IPR003697">
    <property type="entry name" value="Maf-like"/>
</dbReference>
<dbReference type="OMA" id="VIGCDSV"/>
<protein>
    <submittedName>
        <fullName evidence="3">DEHA2A05698p</fullName>
    </submittedName>
</protein>
<dbReference type="SUPFAM" id="SSF52972">
    <property type="entry name" value="ITPase-like"/>
    <property type="match status" value="1"/>
</dbReference>
<dbReference type="RefSeq" id="XP_456570.2">
    <property type="nucleotide sequence ID" value="XM_456570.1"/>
</dbReference>
<dbReference type="PIRSF" id="PIRSF006305">
    <property type="entry name" value="Maf"/>
    <property type="match status" value="1"/>
</dbReference>
<name>Q6BYZ9_DEBHA</name>
<dbReference type="GeneID" id="2899911"/>
<dbReference type="Proteomes" id="UP000000599">
    <property type="component" value="Chromosome A"/>
</dbReference>
<dbReference type="CDD" id="cd00555">
    <property type="entry name" value="Maf"/>
    <property type="match status" value="1"/>
</dbReference>
<evidence type="ECO:0000256" key="1">
    <source>
        <dbReference type="ARBA" id="ARBA00001968"/>
    </source>
</evidence>
<dbReference type="OrthoDB" id="10267058at2759"/>